<sequence length="100" mass="11855">MMTRGFGMGFFGRNPFDNEARKKFKEEWSKMTDSEKLEFMNKRMECLDRHEDHFSVEAIDARCEKWMGMSTEEKQAFVDEKKKAFESRMHGMHGGFGFGH</sequence>
<reference evidence="1" key="1">
    <citation type="submission" date="2016-04" db="EMBL/GenBank/DDBJ databases">
        <authorList>
            <person name="Evans L.H."/>
            <person name="Alamgir A."/>
            <person name="Owens N."/>
            <person name="Weber N.D."/>
            <person name="Virtaneva K."/>
            <person name="Barbian K."/>
            <person name="Babar A."/>
            <person name="Rosenke K."/>
        </authorList>
    </citation>
    <scope>NUCLEOTIDE SEQUENCE</scope>
    <source>
        <strain evidence="1">86-1</strain>
    </source>
</reference>
<organism evidence="1">
    <name type="scientific">uncultured Dysgonomonas sp</name>
    <dbReference type="NCBI Taxonomy" id="206096"/>
    <lineage>
        <taxon>Bacteria</taxon>
        <taxon>Pseudomonadati</taxon>
        <taxon>Bacteroidota</taxon>
        <taxon>Bacteroidia</taxon>
        <taxon>Bacteroidales</taxon>
        <taxon>Dysgonomonadaceae</taxon>
        <taxon>Dysgonomonas</taxon>
        <taxon>environmental samples</taxon>
    </lineage>
</organism>
<dbReference type="AlphaFoldDB" id="A0A212K6M0"/>
<proteinExistence type="predicted"/>
<dbReference type="EMBL" id="FLUM01000003">
    <property type="protein sequence ID" value="SBW07267.1"/>
    <property type="molecule type" value="Genomic_DNA"/>
</dbReference>
<gene>
    <name evidence="1" type="ORF">KL86DYS1_31621</name>
</gene>
<dbReference type="RefSeq" id="WP_296944629.1">
    <property type="nucleotide sequence ID" value="NZ_LT599032.1"/>
</dbReference>
<evidence type="ECO:0000313" key="1">
    <source>
        <dbReference type="EMBL" id="SBW07267.1"/>
    </source>
</evidence>
<protein>
    <submittedName>
        <fullName evidence="1">Uncharacterized protein</fullName>
    </submittedName>
</protein>
<accession>A0A212K6M0</accession>
<name>A0A212K6M0_9BACT</name>